<dbReference type="PROSITE" id="PS51074">
    <property type="entry name" value="DPH_MB"/>
    <property type="match status" value="1"/>
</dbReference>
<protein>
    <recommendedName>
        <fullName evidence="3">DPH-type MB domain-containing protein</fullName>
    </recommendedName>
</protein>
<dbReference type="GO" id="GO:0046872">
    <property type="term" value="F:metal ion binding"/>
    <property type="evidence" value="ECO:0007669"/>
    <property type="project" value="UniProtKB-KW"/>
</dbReference>
<evidence type="ECO:0000256" key="1">
    <source>
        <dbReference type="ARBA" id="ARBA00022723"/>
    </source>
</evidence>
<dbReference type="AlphaFoldDB" id="A0A9P8AG02"/>
<name>A0A9P8AG02_9AGAR</name>
<reference evidence="4" key="1">
    <citation type="journal article" date="2021" name="Genome Biol. Evol.">
        <title>The assembled and annotated genome of the fairy-ring fungus Marasmius oreades.</title>
        <authorList>
            <person name="Hiltunen M."/>
            <person name="Ament-Velasquez S.L."/>
            <person name="Johannesson H."/>
        </authorList>
    </citation>
    <scope>NUCLEOTIDE SEQUENCE</scope>
    <source>
        <strain evidence="4">03SP1</strain>
    </source>
</reference>
<dbReference type="Gene3D" id="3.10.660.10">
    <property type="entry name" value="DPH Zinc finger"/>
    <property type="match status" value="1"/>
</dbReference>
<dbReference type="OrthoDB" id="445556at2759"/>
<dbReference type="Pfam" id="PF05207">
    <property type="entry name" value="Zn_ribbon_CSL"/>
    <property type="match status" value="1"/>
</dbReference>
<dbReference type="InterPro" id="IPR007872">
    <property type="entry name" value="DPH_MB_dom"/>
</dbReference>
<feature type="domain" description="DPH-type MB" evidence="3">
    <location>
        <begin position="31"/>
        <end position="85"/>
    </location>
</feature>
<dbReference type="Proteomes" id="UP001049176">
    <property type="component" value="Chromosome 1"/>
</dbReference>
<accession>A0A9P8AG02</accession>
<dbReference type="EMBL" id="CM032181">
    <property type="protein sequence ID" value="KAG7099915.1"/>
    <property type="molecule type" value="Genomic_DNA"/>
</dbReference>
<organism evidence="4 5">
    <name type="scientific">Marasmius oreades</name>
    <name type="common">fairy-ring Marasmius</name>
    <dbReference type="NCBI Taxonomy" id="181124"/>
    <lineage>
        <taxon>Eukaryota</taxon>
        <taxon>Fungi</taxon>
        <taxon>Dikarya</taxon>
        <taxon>Basidiomycota</taxon>
        <taxon>Agaricomycotina</taxon>
        <taxon>Agaricomycetes</taxon>
        <taxon>Agaricomycetidae</taxon>
        <taxon>Agaricales</taxon>
        <taxon>Marasmiineae</taxon>
        <taxon>Marasmiaceae</taxon>
        <taxon>Marasmius</taxon>
    </lineage>
</organism>
<dbReference type="GeneID" id="66070789"/>
<keyword evidence="5" id="KW-1185">Reference proteome</keyword>
<comment type="caution">
    <text evidence="4">The sequence shown here is derived from an EMBL/GenBank/DDBJ whole genome shotgun (WGS) entry which is preliminary data.</text>
</comment>
<sequence length="93" mass="10406">MAYETLSLAQSRLEYDSMLDEHKKPSATPRPAQVISLEEFEEDGGIWHHPCRCGGSYSVSEEDMEKNIHLSGCDGCSEVVWVGFEVLEVLEGE</sequence>
<dbReference type="SUPFAM" id="SSF144217">
    <property type="entry name" value="CSL zinc finger"/>
    <property type="match status" value="1"/>
</dbReference>
<keyword evidence="2" id="KW-0408">Iron</keyword>
<dbReference type="KEGG" id="more:E1B28_001713"/>
<dbReference type="InterPro" id="IPR036671">
    <property type="entry name" value="DPH_MB_sf"/>
</dbReference>
<evidence type="ECO:0000256" key="2">
    <source>
        <dbReference type="ARBA" id="ARBA00023004"/>
    </source>
</evidence>
<evidence type="ECO:0000313" key="4">
    <source>
        <dbReference type="EMBL" id="KAG7099915.1"/>
    </source>
</evidence>
<keyword evidence="1" id="KW-0479">Metal-binding</keyword>
<proteinExistence type="predicted"/>
<gene>
    <name evidence="4" type="ORF">E1B28_001713</name>
</gene>
<evidence type="ECO:0000259" key="3">
    <source>
        <dbReference type="PROSITE" id="PS51074"/>
    </source>
</evidence>
<dbReference type="RefSeq" id="XP_043016385.1">
    <property type="nucleotide sequence ID" value="XM_043147671.1"/>
</dbReference>
<evidence type="ECO:0000313" key="5">
    <source>
        <dbReference type="Proteomes" id="UP001049176"/>
    </source>
</evidence>